<comment type="caution">
    <text evidence="1">The sequence shown here is derived from an EMBL/GenBank/DDBJ whole genome shotgun (WGS) entry which is preliminary data.</text>
</comment>
<dbReference type="RefSeq" id="WP_234612207.1">
    <property type="nucleotide sequence ID" value="NZ_CP098806.1"/>
</dbReference>
<accession>A0A9X1T8Q5</accession>
<dbReference type="AlphaFoldDB" id="A0A9X1T8Q5"/>
<gene>
    <name evidence="1" type="ORF">LXM24_06700</name>
</gene>
<protein>
    <submittedName>
        <fullName evidence="1">Uncharacterized protein</fullName>
    </submittedName>
</protein>
<keyword evidence="2" id="KW-1185">Reference proteome</keyword>
<dbReference type="Proteomes" id="UP001139700">
    <property type="component" value="Unassembled WGS sequence"/>
</dbReference>
<sequence>MNIIYSRLFEVSVLHDYFREGIAKGLKLIPTRETQETLRKGRMLWKETSQGVIVLYHAEGDRTSPEVALVPPVDFYFFFQSTNSPQFLAVTELRKGDRIYGSGDFLAFQNSPAGASIDQDTPEKIELDIWDGTRQKTFITRLNLDPAPAKVIFQVKDALGTKIPSGRDKNGDLLPLDLELASDDRGEFFISLDLKGKQEGNYTLILRNEADTADLWTKEYFLTQDPEVKSALGVMKISYRPDPDHLYGGREYYAIDLKRKATKWTYIIVSQNKKVDLGTAGLSILDKGNPQDSPYATYDFERMGAAPNADVKVNNSETVIFKSQVPIPFFEIPKLNLELRRKPGNRVLLSHLPNPSRSGAIKTSPGEEISEIYVFI</sequence>
<name>A0A9X1T8Q5_9BACT</name>
<organism evidence="1 2">
    <name type="scientific">Dyadobacter fanqingshengii</name>
    <dbReference type="NCBI Taxonomy" id="2906443"/>
    <lineage>
        <taxon>Bacteria</taxon>
        <taxon>Pseudomonadati</taxon>
        <taxon>Bacteroidota</taxon>
        <taxon>Cytophagia</taxon>
        <taxon>Cytophagales</taxon>
        <taxon>Spirosomataceae</taxon>
        <taxon>Dyadobacter</taxon>
    </lineage>
</organism>
<reference evidence="1" key="1">
    <citation type="submission" date="2021-12" db="EMBL/GenBank/DDBJ databases">
        <title>Novel species in genus Dyadobacter.</title>
        <authorList>
            <person name="Ma C."/>
        </authorList>
    </citation>
    <scope>NUCLEOTIDE SEQUENCE</scope>
    <source>
        <strain evidence="1">CY399</strain>
    </source>
</reference>
<evidence type="ECO:0000313" key="1">
    <source>
        <dbReference type="EMBL" id="MCF0039768.1"/>
    </source>
</evidence>
<proteinExistence type="predicted"/>
<dbReference type="EMBL" id="JAJTTA010000002">
    <property type="protein sequence ID" value="MCF0039768.1"/>
    <property type="molecule type" value="Genomic_DNA"/>
</dbReference>
<evidence type="ECO:0000313" key="2">
    <source>
        <dbReference type="Proteomes" id="UP001139700"/>
    </source>
</evidence>